<feature type="transmembrane region" description="Helical" evidence="8">
    <location>
        <begin position="200"/>
        <end position="222"/>
    </location>
</feature>
<evidence type="ECO:0000256" key="3">
    <source>
        <dbReference type="ARBA" id="ARBA00022448"/>
    </source>
</evidence>
<organism evidence="9 10">
    <name type="scientific">Basidiobolus ranarum</name>
    <dbReference type="NCBI Taxonomy" id="34480"/>
    <lineage>
        <taxon>Eukaryota</taxon>
        <taxon>Fungi</taxon>
        <taxon>Fungi incertae sedis</taxon>
        <taxon>Zoopagomycota</taxon>
        <taxon>Entomophthoromycotina</taxon>
        <taxon>Basidiobolomycetes</taxon>
        <taxon>Basidiobolales</taxon>
        <taxon>Basidiobolaceae</taxon>
        <taxon>Basidiobolus</taxon>
    </lineage>
</organism>
<evidence type="ECO:0000256" key="2">
    <source>
        <dbReference type="ARBA" id="ARBA00008821"/>
    </source>
</evidence>
<evidence type="ECO:0000256" key="1">
    <source>
        <dbReference type="ARBA" id="ARBA00004141"/>
    </source>
</evidence>
<proteinExistence type="inferred from homology"/>
<sequence length="579" mass="62667">MKKEEGAISGIDDKDFISTEPTPYAPDEESNLKWYMRNLCTRQGWIGEYDFSFLCLPNLPGLAKQPPAKFIGLKDRLPLAVAIIMGFQHCLAMLAGVVTPPLILSGPGPQHMNLNTEYRSYLISASLITCGLLSFIQMTRWRIPGTRYYMGTGLITVVGTSFTIMPVAESSFAYMYESGFCPTVKNDLGVITQYLPCPEAYGALLGTTMMCSVLMILISFVPAKVLHKLFPPLVTGITVTLIGAHLVGSGLKNWGGGSGPCISHPKEGNFVLCPNINSPNALPWGHIKYMGLGFLVFISIILFDIFGSHFMRSAEVVLGLIVGLIVSWSTGYVNTQVINEAPVVTFVWVKTFPLGIYTPAIIPMLVIYMLIAVESIGTITACCDVSGVEVSGPVFETRIQGGVLADGLNSLFAGLLTNPPMSTFAQNNGIVALTRCANLTTGYACCFFLIIMGVFSKLASVFLAIPESVLGGMTTFLFANVLVSGIRILSYLKWTRRDRFIAAAAMTLGMGTTIKDDWFSYALSSYKGSNTTVNGLIISAEMIVNSGFTIASIIAIILNLVMPKEAEDLEEEENNGHPV</sequence>
<evidence type="ECO:0000313" key="10">
    <source>
        <dbReference type="Proteomes" id="UP001479436"/>
    </source>
</evidence>
<feature type="transmembrane region" description="Helical" evidence="8">
    <location>
        <begin position="148"/>
        <end position="168"/>
    </location>
</feature>
<dbReference type="PROSITE" id="PS01116">
    <property type="entry name" value="XANTH_URACIL_PERMASE"/>
    <property type="match status" value="1"/>
</dbReference>
<feature type="transmembrane region" description="Helical" evidence="8">
    <location>
        <begin position="229"/>
        <end position="248"/>
    </location>
</feature>
<feature type="transmembrane region" description="Helical" evidence="8">
    <location>
        <begin position="77"/>
        <end position="98"/>
    </location>
</feature>
<dbReference type="PANTHER" id="PTHR42810">
    <property type="entry name" value="PURINE PERMEASE C1399.01C-RELATED"/>
    <property type="match status" value="1"/>
</dbReference>
<accession>A0ABR2WHL1</accession>
<evidence type="ECO:0000313" key="9">
    <source>
        <dbReference type="EMBL" id="KAK9760999.1"/>
    </source>
</evidence>
<feature type="transmembrane region" description="Helical" evidence="8">
    <location>
        <begin position="287"/>
        <end position="307"/>
    </location>
</feature>
<evidence type="ECO:0000256" key="7">
    <source>
        <dbReference type="SAM" id="MobiDB-lite"/>
    </source>
</evidence>
<dbReference type="Pfam" id="PF00860">
    <property type="entry name" value="Xan_ur_permease"/>
    <property type="match status" value="1"/>
</dbReference>
<feature type="region of interest" description="Disordered" evidence="7">
    <location>
        <begin position="1"/>
        <end position="24"/>
    </location>
</feature>
<keyword evidence="5 8" id="KW-1133">Transmembrane helix</keyword>
<evidence type="ECO:0000256" key="4">
    <source>
        <dbReference type="ARBA" id="ARBA00022692"/>
    </source>
</evidence>
<evidence type="ECO:0000256" key="8">
    <source>
        <dbReference type="SAM" id="Phobius"/>
    </source>
</evidence>
<reference evidence="9 10" key="1">
    <citation type="submission" date="2023-04" db="EMBL/GenBank/DDBJ databases">
        <title>Genome of Basidiobolus ranarum AG-B5.</title>
        <authorList>
            <person name="Stajich J.E."/>
            <person name="Carter-House D."/>
            <person name="Gryganskyi A."/>
        </authorList>
    </citation>
    <scope>NUCLEOTIDE SEQUENCE [LARGE SCALE GENOMIC DNA]</scope>
    <source>
        <strain evidence="9 10">AG-B5</strain>
    </source>
</reference>
<feature type="transmembrane region" description="Helical" evidence="8">
    <location>
        <begin position="535"/>
        <end position="561"/>
    </location>
</feature>
<keyword evidence="6 8" id="KW-0472">Membrane</keyword>
<dbReference type="EMBL" id="JASJQH010001644">
    <property type="protein sequence ID" value="KAK9760999.1"/>
    <property type="molecule type" value="Genomic_DNA"/>
</dbReference>
<feature type="transmembrane region" description="Helical" evidence="8">
    <location>
        <begin position="118"/>
        <end position="136"/>
    </location>
</feature>
<feature type="transmembrane region" description="Helical" evidence="8">
    <location>
        <begin position="443"/>
        <end position="465"/>
    </location>
</feature>
<name>A0ABR2WHL1_9FUNG</name>
<dbReference type="PANTHER" id="PTHR42810:SF2">
    <property type="entry name" value="PURINE PERMEASE C1399.01C-RELATED"/>
    <property type="match status" value="1"/>
</dbReference>
<keyword evidence="4 8" id="KW-0812">Transmembrane</keyword>
<dbReference type="Proteomes" id="UP001479436">
    <property type="component" value="Unassembled WGS sequence"/>
</dbReference>
<keyword evidence="3" id="KW-0813">Transport</keyword>
<evidence type="ECO:0000256" key="6">
    <source>
        <dbReference type="ARBA" id="ARBA00023136"/>
    </source>
</evidence>
<evidence type="ECO:0008006" key="11">
    <source>
        <dbReference type="Google" id="ProtNLM"/>
    </source>
</evidence>
<feature type="transmembrane region" description="Helical" evidence="8">
    <location>
        <begin position="354"/>
        <end position="371"/>
    </location>
</feature>
<comment type="caution">
    <text evidence="9">The sequence shown here is derived from an EMBL/GenBank/DDBJ whole genome shotgun (WGS) entry which is preliminary data.</text>
</comment>
<feature type="compositionally biased region" description="Basic and acidic residues" evidence="7">
    <location>
        <begin position="1"/>
        <end position="17"/>
    </location>
</feature>
<gene>
    <name evidence="9" type="ORF">K7432_014453</name>
</gene>
<comment type="similarity">
    <text evidence="2">Belongs to the nucleobase:cation symporter-2 (NCS2) (TC 2.A.40) family.</text>
</comment>
<dbReference type="NCBIfam" id="TIGR00801">
    <property type="entry name" value="ncs2"/>
    <property type="match status" value="1"/>
</dbReference>
<dbReference type="InterPro" id="IPR006042">
    <property type="entry name" value="Xan_ur_permease"/>
</dbReference>
<feature type="transmembrane region" description="Helical" evidence="8">
    <location>
        <begin position="314"/>
        <end position="334"/>
    </location>
</feature>
<keyword evidence="10" id="KW-1185">Reference proteome</keyword>
<protein>
    <recommendedName>
        <fullName evidence="11">Purine permease</fullName>
    </recommendedName>
</protein>
<evidence type="ECO:0000256" key="5">
    <source>
        <dbReference type="ARBA" id="ARBA00022989"/>
    </source>
</evidence>
<comment type="subcellular location">
    <subcellularLocation>
        <location evidence="1">Membrane</location>
        <topology evidence="1">Multi-pass membrane protein</topology>
    </subcellularLocation>
</comment>
<feature type="transmembrane region" description="Helical" evidence="8">
    <location>
        <begin position="471"/>
        <end position="492"/>
    </location>
</feature>
<dbReference type="InterPro" id="IPR006043">
    <property type="entry name" value="NCS2"/>
</dbReference>